<feature type="non-terminal residue" evidence="8">
    <location>
        <position position="1"/>
    </location>
</feature>
<keyword evidence="4 6" id="KW-1133">Transmembrane helix</keyword>
<comment type="subcellular location">
    <subcellularLocation>
        <location evidence="1">Endoplasmic reticulum membrane</location>
        <topology evidence="1">Multi-pass membrane protein</topology>
    </subcellularLocation>
</comment>
<evidence type="ECO:0000256" key="4">
    <source>
        <dbReference type="ARBA" id="ARBA00022989"/>
    </source>
</evidence>
<name>A0A7J8VAY2_9ROSI</name>
<accession>A0A7J8VAY2</accession>
<organism evidence="8 9">
    <name type="scientific">Gossypium klotzschianum</name>
    <dbReference type="NCBI Taxonomy" id="34286"/>
    <lineage>
        <taxon>Eukaryota</taxon>
        <taxon>Viridiplantae</taxon>
        <taxon>Streptophyta</taxon>
        <taxon>Embryophyta</taxon>
        <taxon>Tracheophyta</taxon>
        <taxon>Spermatophyta</taxon>
        <taxon>Magnoliopsida</taxon>
        <taxon>eudicotyledons</taxon>
        <taxon>Gunneridae</taxon>
        <taxon>Pentapetalae</taxon>
        <taxon>rosids</taxon>
        <taxon>malvids</taxon>
        <taxon>Malvales</taxon>
        <taxon>Malvaceae</taxon>
        <taxon>Malvoideae</taxon>
        <taxon>Gossypium</taxon>
    </lineage>
</organism>
<keyword evidence="2 6" id="KW-0812">Transmembrane</keyword>
<proteinExistence type="predicted"/>
<dbReference type="GO" id="GO:0009617">
    <property type="term" value="P:response to bacterium"/>
    <property type="evidence" value="ECO:0007669"/>
    <property type="project" value="InterPro"/>
</dbReference>
<evidence type="ECO:0000256" key="3">
    <source>
        <dbReference type="ARBA" id="ARBA00022824"/>
    </source>
</evidence>
<dbReference type="InterPro" id="IPR003388">
    <property type="entry name" value="Reticulon"/>
</dbReference>
<feature type="domain" description="Reticulon" evidence="7">
    <location>
        <begin position="2"/>
        <end position="97"/>
    </location>
</feature>
<evidence type="ECO:0000313" key="9">
    <source>
        <dbReference type="Proteomes" id="UP000593573"/>
    </source>
</evidence>
<keyword evidence="5 6" id="KW-0472">Membrane</keyword>
<evidence type="ECO:0000256" key="5">
    <source>
        <dbReference type="ARBA" id="ARBA00023136"/>
    </source>
</evidence>
<dbReference type="InterPro" id="IPR045064">
    <property type="entry name" value="Reticulon-like"/>
</dbReference>
<dbReference type="GO" id="GO:0005789">
    <property type="term" value="C:endoplasmic reticulum membrane"/>
    <property type="evidence" value="ECO:0007669"/>
    <property type="project" value="UniProtKB-SubCell"/>
</dbReference>
<gene>
    <name evidence="8" type="ORF">Goklo_011946</name>
</gene>
<keyword evidence="3" id="KW-0256">Endoplasmic reticulum</keyword>
<evidence type="ECO:0000313" key="8">
    <source>
        <dbReference type="EMBL" id="MBA0659853.1"/>
    </source>
</evidence>
<evidence type="ECO:0000256" key="6">
    <source>
        <dbReference type="SAM" id="Phobius"/>
    </source>
</evidence>
<feature type="transmembrane region" description="Helical" evidence="6">
    <location>
        <begin position="22"/>
        <end position="42"/>
    </location>
</feature>
<dbReference type="AlphaFoldDB" id="A0A7J8VAY2"/>
<dbReference type="OrthoDB" id="567788at2759"/>
<dbReference type="PANTHER" id="PTHR10994">
    <property type="entry name" value="RETICULON"/>
    <property type="match status" value="1"/>
</dbReference>
<evidence type="ECO:0000256" key="2">
    <source>
        <dbReference type="ARBA" id="ARBA00022692"/>
    </source>
</evidence>
<keyword evidence="9" id="KW-1185">Reference proteome</keyword>
<evidence type="ECO:0000256" key="1">
    <source>
        <dbReference type="ARBA" id="ARBA00004477"/>
    </source>
</evidence>
<comment type="caution">
    <text evidence="8">The sequence shown here is derived from an EMBL/GenBank/DDBJ whole genome shotgun (WGS) entry which is preliminary data.</text>
</comment>
<sequence length="97" mass="10864">VSFGIIVIATIDWLIFEKSRLLLLPICSDVLLISIVLLFIYANYAAYGNSRQLGTLPELEMSEEMVNTTTASLCVKINNVLLMAQDMTLGNDSWIFF</sequence>
<reference evidence="8 9" key="1">
    <citation type="journal article" date="2019" name="Genome Biol. Evol.">
        <title>Insights into the evolution of the New World diploid cottons (Gossypium, subgenus Houzingenia) based on genome sequencing.</title>
        <authorList>
            <person name="Grover C.E."/>
            <person name="Arick M.A. 2nd"/>
            <person name="Thrash A."/>
            <person name="Conover J.L."/>
            <person name="Sanders W.S."/>
            <person name="Peterson D.G."/>
            <person name="Frelichowski J.E."/>
            <person name="Scheffler J.A."/>
            <person name="Scheffler B.E."/>
            <person name="Wendel J.F."/>
        </authorList>
    </citation>
    <scope>NUCLEOTIDE SEQUENCE [LARGE SCALE GENOMIC DNA]</scope>
    <source>
        <strain evidence="8">57</strain>
        <tissue evidence="8">Leaf</tissue>
    </source>
</reference>
<protein>
    <recommendedName>
        <fullName evidence="7">Reticulon domain-containing protein</fullName>
    </recommendedName>
</protein>
<dbReference type="PANTHER" id="PTHR10994:SF67">
    <property type="entry name" value="RETICULON-LIKE PROTEIN B16"/>
    <property type="match status" value="1"/>
</dbReference>
<dbReference type="Proteomes" id="UP000593573">
    <property type="component" value="Unassembled WGS sequence"/>
</dbReference>
<dbReference type="Pfam" id="PF02453">
    <property type="entry name" value="Reticulon"/>
    <property type="match status" value="1"/>
</dbReference>
<dbReference type="EMBL" id="JABFAB010000009">
    <property type="protein sequence ID" value="MBA0659853.1"/>
    <property type="molecule type" value="Genomic_DNA"/>
</dbReference>
<evidence type="ECO:0000259" key="7">
    <source>
        <dbReference type="Pfam" id="PF02453"/>
    </source>
</evidence>
<feature type="non-terminal residue" evidence="8">
    <location>
        <position position="97"/>
    </location>
</feature>